<dbReference type="EMBL" id="JAHLQF010000002">
    <property type="protein sequence ID" value="MBU5484069.1"/>
    <property type="molecule type" value="Genomic_DNA"/>
</dbReference>
<dbReference type="RefSeq" id="WP_216438563.1">
    <property type="nucleotide sequence ID" value="NZ_JAHLQF010000002.1"/>
</dbReference>
<dbReference type="PANTHER" id="PTHR31302:SF31">
    <property type="entry name" value="PHOSPHODIESTERASE YAEI"/>
    <property type="match status" value="1"/>
</dbReference>
<name>A0ABS6EFR8_9CLOT</name>
<keyword evidence="1" id="KW-0479">Metal-binding</keyword>
<feature type="domain" description="Calcineurin-like phosphoesterase" evidence="3">
    <location>
        <begin position="41"/>
        <end position="227"/>
    </location>
</feature>
<dbReference type="CDD" id="cd07385">
    <property type="entry name" value="MPP_YkuE_C"/>
    <property type="match status" value="1"/>
</dbReference>
<dbReference type="Proteomes" id="UP000726170">
    <property type="component" value="Unassembled WGS sequence"/>
</dbReference>
<accession>A0ABS6EFR8</accession>
<protein>
    <submittedName>
        <fullName evidence="4">Metallophosphoesterase</fullName>
    </submittedName>
</protein>
<evidence type="ECO:0000259" key="3">
    <source>
        <dbReference type="Pfam" id="PF00149"/>
    </source>
</evidence>
<comment type="caution">
    <text evidence="4">The sequence shown here is derived from an EMBL/GenBank/DDBJ whole genome shotgun (WGS) entry which is preliminary data.</text>
</comment>
<dbReference type="InterPro" id="IPR051158">
    <property type="entry name" value="Metallophosphoesterase_sf"/>
</dbReference>
<evidence type="ECO:0000313" key="5">
    <source>
        <dbReference type="Proteomes" id="UP000726170"/>
    </source>
</evidence>
<evidence type="ECO:0000313" key="4">
    <source>
        <dbReference type="EMBL" id="MBU5484069.1"/>
    </source>
</evidence>
<dbReference type="Pfam" id="PF00149">
    <property type="entry name" value="Metallophos"/>
    <property type="match status" value="1"/>
</dbReference>
<proteinExistence type="predicted"/>
<dbReference type="PANTHER" id="PTHR31302">
    <property type="entry name" value="TRANSMEMBRANE PROTEIN WITH METALLOPHOSPHOESTERASE DOMAIN-RELATED"/>
    <property type="match status" value="1"/>
</dbReference>
<reference evidence="4 5" key="1">
    <citation type="submission" date="2021-06" db="EMBL/GenBank/DDBJ databases">
        <authorList>
            <person name="Sun Q."/>
            <person name="Li D."/>
        </authorList>
    </citation>
    <scope>NUCLEOTIDE SEQUENCE [LARGE SCALE GENOMIC DNA]</scope>
    <source>
        <strain evidence="4 5">MSJ-11</strain>
    </source>
</reference>
<keyword evidence="5" id="KW-1185">Reference proteome</keyword>
<organism evidence="4 5">
    <name type="scientific">Clostridium mobile</name>
    <dbReference type="NCBI Taxonomy" id="2841512"/>
    <lineage>
        <taxon>Bacteria</taxon>
        <taxon>Bacillati</taxon>
        <taxon>Bacillota</taxon>
        <taxon>Clostridia</taxon>
        <taxon>Eubacteriales</taxon>
        <taxon>Clostridiaceae</taxon>
        <taxon>Clostridium</taxon>
    </lineage>
</organism>
<dbReference type="InterPro" id="IPR004843">
    <property type="entry name" value="Calcineurin-like_PHP"/>
</dbReference>
<evidence type="ECO:0000256" key="1">
    <source>
        <dbReference type="ARBA" id="ARBA00022723"/>
    </source>
</evidence>
<evidence type="ECO:0000256" key="2">
    <source>
        <dbReference type="ARBA" id="ARBA00022801"/>
    </source>
</evidence>
<sequence length="292" mass="33234">MKKIIIALAAISVFIYAQFNWLEVSEYKISSDKIGNEFDGFKIVQLSDLHSKEFGKNNSTLIKKIKKLNPDIIVTTGDMYNSTNDDGEVFYNLAKELSKDYKIYYIVGNHEQISEVRREESEVSKENNYIESLKELGVTVLDNDKVEIEREGKKINLYGLEIPLRFYKDKNTATYSGDKPYDKSNVEKAIGKASEEDFNILLAHNPIYFPVYSSWGADLTLSGHTHGGIIRIPFKGGLLSPERTFFPKYDGGEFELDESKLIVNRGLGNDTIKLRIFNRPEISVITLKSSED</sequence>
<keyword evidence="2" id="KW-0378">Hydrolase</keyword>
<gene>
    <name evidence="4" type="ORF">KQI86_06975</name>
</gene>